<gene>
    <name evidence="1" type="ORF">NEMVEDRAFT_v1g138000</name>
</gene>
<organism evidence="1 2">
    <name type="scientific">Nematostella vectensis</name>
    <name type="common">Starlet sea anemone</name>
    <dbReference type="NCBI Taxonomy" id="45351"/>
    <lineage>
        <taxon>Eukaryota</taxon>
        <taxon>Metazoa</taxon>
        <taxon>Cnidaria</taxon>
        <taxon>Anthozoa</taxon>
        <taxon>Hexacorallia</taxon>
        <taxon>Actiniaria</taxon>
        <taxon>Edwardsiidae</taxon>
        <taxon>Nematostella</taxon>
    </lineage>
</organism>
<reference evidence="1 2" key="1">
    <citation type="journal article" date="2007" name="Science">
        <title>Sea anemone genome reveals ancestral eumetazoan gene repertoire and genomic organization.</title>
        <authorList>
            <person name="Putnam N.H."/>
            <person name="Srivastava M."/>
            <person name="Hellsten U."/>
            <person name="Dirks B."/>
            <person name="Chapman J."/>
            <person name="Salamov A."/>
            <person name="Terry A."/>
            <person name="Shapiro H."/>
            <person name="Lindquist E."/>
            <person name="Kapitonov V.V."/>
            <person name="Jurka J."/>
            <person name="Genikhovich G."/>
            <person name="Grigoriev I.V."/>
            <person name="Lucas S.M."/>
            <person name="Steele R.E."/>
            <person name="Finnerty J.R."/>
            <person name="Technau U."/>
            <person name="Martindale M.Q."/>
            <person name="Rokhsar D.S."/>
        </authorList>
    </citation>
    <scope>NUCLEOTIDE SEQUENCE [LARGE SCALE GENOMIC DNA]</scope>
    <source>
        <strain evidence="2">CH2 X CH6</strain>
    </source>
</reference>
<proteinExistence type="predicted"/>
<evidence type="ECO:0000313" key="1">
    <source>
        <dbReference type="EMBL" id="EDO31213.1"/>
    </source>
</evidence>
<dbReference type="PhylomeDB" id="A7SYK5"/>
<dbReference type="HOGENOM" id="CLU_2963510_0_0_1"/>
<dbReference type="Proteomes" id="UP000001593">
    <property type="component" value="Unassembled WGS sequence"/>
</dbReference>
<dbReference type="InParanoid" id="A7SYK5"/>
<name>A7SYK5_NEMVE</name>
<dbReference type="AlphaFoldDB" id="A7SYK5"/>
<keyword evidence="2" id="KW-1185">Reference proteome</keyword>
<dbReference type="EMBL" id="DS469925">
    <property type="protein sequence ID" value="EDO31213.1"/>
    <property type="molecule type" value="Genomic_DNA"/>
</dbReference>
<sequence length="59" mass="6430">MFKNSTPTAPPITVDSRPLKRVEDFTYLGSIVSSDNAAEKYITARLGKTQGAFAALRNI</sequence>
<evidence type="ECO:0000313" key="2">
    <source>
        <dbReference type="Proteomes" id="UP000001593"/>
    </source>
</evidence>
<accession>A7SYK5</accession>
<protein>
    <submittedName>
        <fullName evidence="1">Uncharacterized protein</fullName>
    </submittedName>
</protein>